<dbReference type="AlphaFoldDB" id="A0A6A7N691"/>
<dbReference type="Pfam" id="PF09722">
    <property type="entry name" value="Xre_MbcA_ParS_C"/>
    <property type="match status" value="1"/>
</dbReference>
<accession>A0A6A7N691</accession>
<evidence type="ECO:0000313" key="2">
    <source>
        <dbReference type="EMBL" id="MQA40556.1"/>
    </source>
</evidence>
<evidence type="ECO:0000313" key="3">
    <source>
        <dbReference type="Proteomes" id="UP000440498"/>
    </source>
</evidence>
<dbReference type="Proteomes" id="UP000440498">
    <property type="component" value="Unassembled WGS sequence"/>
</dbReference>
<comment type="caution">
    <text evidence="2">The sequence shown here is derived from an EMBL/GenBank/DDBJ whole genome shotgun (WGS) entry which is preliminary data.</text>
</comment>
<proteinExistence type="predicted"/>
<reference evidence="2 3" key="1">
    <citation type="submission" date="2019-10" db="EMBL/GenBank/DDBJ databases">
        <title>Two novel species isolated from a subtropical stream in China.</title>
        <authorList>
            <person name="Lu H."/>
        </authorList>
    </citation>
    <scope>NUCLEOTIDE SEQUENCE [LARGE SCALE GENOMIC DNA]</scope>
    <source>
        <strain evidence="2 3">FT29W</strain>
    </source>
</reference>
<gene>
    <name evidence="2" type="ORF">GEV02_20595</name>
</gene>
<protein>
    <submittedName>
        <fullName evidence="2">DUF2384 domain-containing protein</fullName>
    </submittedName>
</protein>
<dbReference type="EMBL" id="WHUG01000009">
    <property type="protein sequence ID" value="MQA40556.1"/>
    <property type="molecule type" value="Genomic_DNA"/>
</dbReference>
<dbReference type="InterPro" id="IPR024467">
    <property type="entry name" value="Xre/MbcA/ParS-like_toxin-bd"/>
</dbReference>
<feature type="domain" description="Antitoxin Xre/MbcA/ParS-like toxin-binding" evidence="1">
    <location>
        <begin position="96"/>
        <end position="136"/>
    </location>
</feature>
<name>A0A6A7N691_9BURK</name>
<sequence>MREAPGVQLFDAVEAGVPTDVVKLIAKATGEPASVIMGLAGVSQTTFVRNEAANKPLPDVAGHRIMAYLRLLATLHRMLDESGDPEQMKSFDLEGWFAHWVHESLPELGDKTPADMLRNPEGQRAVEQVLERMRGGLAA</sequence>
<evidence type="ECO:0000259" key="1">
    <source>
        <dbReference type="Pfam" id="PF09722"/>
    </source>
</evidence>
<keyword evidence="3" id="KW-1185">Reference proteome</keyword>
<organism evidence="2 3">
    <name type="scientific">Rugamonas aquatica</name>
    <dbReference type="NCBI Taxonomy" id="2743357"/>
    <lineage>
        <taxon>Bacteria</taxon>
        <taxon>Pseudomonadati</taxon>
        <taxon>Pseudomonadota</taxon>
        <taxon>Betaproteobacteria</taxon>
        <taxon>Burkholderiales</taxon>
        <taxon>Oxalobacteraceae</taxon>
        <taxon>Telluria group</taxon>
        <taxon>Rugamonas</taxon>
    </lineage>
</organism>